<evidence type="ECO:0000313" key="2">
    <source>
        <dbReference type="Proteomes" id="UP000041770"/>
    </source>
</evidence>
<dbReference type="EMBL" id="CWQY01000025">
    <property type="protein sequence ID" value="CSD07542.1"/>
    <property type="molecule type" value="Genomic_DNA"/>
</dbReference>
<organism evidence="1 2">
    <name type="scientific">Vibrio cholerae</name>
    <dbReference type="NCBI Taxonomy" id="666"/>
    <lineage>
        <taxon>Bacteria</taxon>
        <taxon>Pseudomonadati</taxon>
        <taxon>Pseudomonadota</taxon>
        <taxon>Gammaproteobacteria</taxon>
        <taxon>Vibrionales</taxon>
        <taxon>Vibrionaceae</taxon>
        <taxon>Vibrio</taxon>
    </lineage>
</organism>
<protein>
    <submittedName>
        <fullName evidence="1">Uncharacterized protein</fullName>
    </submittedName>
</protein>
<dbReference type="AlphaFoldDB" id="A0A655T591"/>
<sequence>MLPSPCFLTLIFIKGISWTHEQTGCTRGAQSGIDFIQNARGCAGRENMDDALR</sequence>
<accession>A0A655T591</accession>
<gene>
    <name evidence="1" type="ORF">ERS013200_03096</name>
</gene>
<name>A0A655T591_VIBCL</name>
<proteinExistence type="predicted"/>
<reference evidence="1 2" key="1">
    <citation type="submission" date="2015-07" db="EMBL/GenBank/DDBJ databases">
        <authorList>
            <consortium name="Pathogen Informatics"/>
        </authorList>
    </citation>
    <scope>NUCLEOTIDE SEQUENCE [LARGE SCALE GENOMIC DNA]</scope>
    <source>
        <strain evidence="1 2">A316</strain>
    </source>
</reference>
<evidence type="ECO:0000313" key="1">
    <source>
        <dbReference type="EMBL" id="CSD07542.1"/>
    </source>
</evidence>
<dbReference type="Proteomes" id="UP000041770">
    <property type="component" value="Unassembled WGS sequence"/>
</dbReference>